<protein>
    <submittedName>
        <fullName evidence="4">Gas vesicle protein GvpL</fullName>
    </submittedName>
</protein>
<name>A0ABD5Y9I8_9EURY</name>
<evidence type="ECO:0000313" key="5">
    <source>
        <dbReference type="Proteomes" id="UP001596390"/>
    </source>
</evidence>
<dbReference type="RefSeq" id="WP_267662990.1">
    <property type="nucleotide sequence ID" value="NZ_JAODIX010000017.1"/>
</dbReference>
<reference evidence="4 5" key="1">
    <citation type="journal article" date="2019" name="Int. J. Syst. Evol. Microbiol.">
        <title>The Global Catalogue of Microorganisms (GCM) 10K type strain sequencing project: providing services to taxonomists for standard genome sequencing and annotation.</title>
        <authorList>
            <consortium name="The Broad Institute Genomics Platform"/>
            <consortium name="The Broad Institute Genome Sequencing Center for Infectious Disease"/>
            <person name="Wu L."/>
            <person name="Ma J."/>
        </authorList>
    </citation>
    <scope>NUCLEOTIDE SEQUENCE [LARGE SCALE GENOMIC DNA]</scope>
    <source>
        <strain evidence="4 5">Q85</strain>
    </source>
</reference>
<keyword evidence="5" id="KW-1185">Reference proteome</keyword>
<comment type="similarity">
    <text evidence="3">Belongs to the gas vesicle GvpF/GvpL family.</text>
</comment>
<dbReference type="PANTHER" id="PTHR36852">
    <property type="entry name" value="PROTEIN GVPL 2"/>
    <property type="match status" value="1"/>
</dbReference>
<dbReference type="InterPro" id="IPR009430">
    <property type="entry name" value="GvpL/GvpF"/>
</dbReference>
<evidence type="ECO:0000256" key="1">
    <source>
        <dbReference type="ARBA" id="ARBA00022987"/>
    </source>
</evidence>
<dbReference type="Pfam" id="PF06386">
    <property type="entry name" value="GvpL_GvpF"/>
    <property type="match status" value="1"/>
</dbReference>
<dbReference type="PANTHER" id="PTHR36852:SF1">
    <property type="entry name" value="PROTEIN GVPL 2"/>
    <property type="match status" value="1"/>
</dbReference>
<dbReference type="EMBL" id="JBHSZZ010000017">
    <property type="protein sequence ID" value="MFC7186014.1"/>
    <property type="molecule type" value="Genomic_DNA"/>
</dbReference>
<sequence length="275" mass="31146">MNNASPPEQDETLSDGRYIYCLVNVSEDTNPELATDGIDDNQISFITHEDIGAVTHQCDQLYDSEEATQIRQWLVTHQQVIDTVGSAFGTPLPFQFDVILQGGEESVKQWIADNETQIREALDRFRGLWEYRAHVTWDRSTVESVVSAADERLAEIEAQRNKSGEGTQFLLDKRYEQRLEDLLHTRKTELRDQLQTELRDVVNGMEQHAAEPSVQAIDQRSDEQKEWVARIALLASSADEESIGAKLDTIASEPGVTVEFTGPWPPYSFTPEFSE</sequence>
<comment type="caution">
    <text evidence="4">The sequence shown here is derived from an EMBL/GenBank/DDBJ whole genome shotgun (WGS) entry which is preliminary data.</text>
</comment>
<proteinExistence type="inferred from homology"/>
<keyword evidence="1" id="KW-0304">Gas vesicle</keyword>
<comment type="subcellular location">
    <subcellularLocation>
        <location evidence="2">Gas vesicle</location>
    </subcellularLocation>
</comment>
<evidence type="ECO:0000256" key="2">
    <source>
        <dbReference type="ARBA" id="ARBA00035108"/>
    </source>
</evidence>
<evidence type="ECO:0000313" key="4">
    <source>
        <dbReference type="EMBL" id="MFC7186014.1"/>
    </source>
</evidence>
<gene>
    <name evidence="4" type="primary">gvpL</name>
    <name evidence="4" type="ORF">ACFQMK_03755</name>
</gene>
<organism evidence="4 5">
    <name type="scientific">Halorubrum yunnanense</name>
    <dbReference type="NCBI Taxonomy" id="1526162"/>
    <lineage>
        <taxon>Archaea</taxon>
        <taxon>Methanobacteriati</taxon>
        <taxon>Methanobacteriota</taxon>
        <taxon>Stenosarchaea group</taxon>
        <taxon>Halobacteria</taxon>
        <taxon>Halobacteriales</taxon>
        <taxon>Haloferacaceae</taxon>
        <taxon>Halorubrum</taxon>
    </lineage>
</organism>
<accession>A0ABD5Y9I8</accession>
<dbReference type="Proteomes" id="UP001596390">
    <property type="component" value="Unassembled WGS sequence"/>
</dbReference>
<evidence type="ECO:0000256" key="3">
    <source>
        <dbReference type="ARBA" id="ARBA00035643"/>
    </source>
</evidence>
<dbReference type="AlphaFoldDB" id="A0ABD5Y9I8"/>
<dbReference type="GO" id="GO:0031411">
    <property type="term" value="C:gas vesicle"/>
    <property type="evidence" value="ECO:0007669"/>
    <property type="project" value="UniProtKB-SubCell"/>
</dbReference>
<dbReference type="NCBIfam" id="NF045778">
    <property type="entry name" value="gas_vesic_GvpL"/>
    <property type="match status" value="1"/>
</dbReference>
<dbReference type="InterPro" id="IPR054796">
    <property type="entry name" value="Gas_vesic_GvpL"/>
</dbReference>